<dbReference type="InterPro" id="IPR028156">
    <property type="entry name" value="RIP"/>
</dbReference>
<proteinExistence type="predicted"/>
<dbReference type="GO" id="GO:0005634">
    <property type="term" value="C:nucleus"/>
    <property type="evidence" value="ECO:0007669"/>
    <property type="project" value="TreeGrafter"/>
</dbReference>
<keyword evidence="7" id="KW-1185">Reference proteome</keyword>
<reference evidence="6 7" key="1">
    <citation type="submission" date="2011-02" db="EMBL/GenBank/DDBJ databases">
        <title>The Genome Sequence of Sphaeroforma arctica JP610.</title>
        <authorList>
            <consortium name="The Broad Institute Genome Sequencing Platform"/>
            <person name="Russ C."/>
            <person name="Cuomo C."/>
            <person name="Young S.K."/>
            <person name="Zeng Q."/>
            <person name="Gargeya S."/>
            <person name="Alvarado L."/>
            <person name="Berlin A."/>
            <person name="Chapman S.B."/>
            <person name="Chen Z."/>
            <person name="Freedman E."/>
            <person name="Gellesch M."/>
            <person name="Goldberg J."/>
            <person name="Griggs A."/>
            <person name="Gujja S."/>
            <person name="Heilman E."/>
            <person name="Heiman D."/>
            <person name="Howarth C."/>
            <person name="Mehta T."/>
            <person name="Neiman D."/>
            <person name="Pearson M."/>
            <person name="Roberts A."/>
            <person name="Saif S."/>
            <person name="Shea T."/>
            <person name="Shenoy N."/>
            <person name="Sisk P."/>
            <person name="Stolte C."/>
            <person name="Sykes S."/>
            <person name="White J."/>
            <person name="Yandava C."/>
            <person name="Burger G."/>
            <person name="Gray M.W."/>
            <person name="Holland P.W.H."/>
            <person name="King N."/>
            <person name="Lang F.B.F."/>
            <person name="Roger A.J."/>
            <person name="Ruiz-Trillo I."/>
            <person name="Haas B."/>
            <person name="Nusbaum C."/>
            <person name="Birren B."/>
        </authorList>
    </citation>
    <scope>NUCLEOTIDE SEQUENCE [LARGE SCALE GENOMIC DNA]</scope>
    <source>
        <strain evidence="6 7">JP610</strain>
    </source>
</reference>
<keyword evidence="1" id="KW-0479">Metal-binding</keyword>
<feature type="region of interest" description="Disordered" evidence="4">
    <location>
        <begin position="24"/>
        <end position="44"/>
    </location>
</feature>
<accession>A0A0L0GEU5</accession>
<keyword evidence="3" id="KW-0862">Zinc</keyword>
<dbReference type="Pfam" id="PF14768">
    <property type="entry name" value="RPA_interact_C"/>
    <property type="match status" value="1"/>
</dbReference>
<evidence type="ECO:0000256" key="4">
    <source>
        <dbReference type="SAM" id="MobiDB-lite"/>
    </source>
</evidence>
<organism evidence="6 7">
    <name type="scientific">Sphaeroforma arctica JP610</name>
    <dbReference type="NCBI Taxonomy" id="667725"/>
    <lineage>
        <taxon>Eukaryota</taxon>
        <taxon>Ichthyosporea</taxon>
        <taxon>Ichthyophonida</taxon>
        <taxon>Sphaeroforma</taxon>
    </lineage>
</organism>
<evidence type="ECO:0000259" key="5">
    <source>
        <dbReference type="Pfam" id="PF14768"/>
    </source>
</evidence>
<evidence type="ECO:0000256" key="3">
    <source>
        <dbReference type="ARBA" id="ARBA00022833"/>
    </source>
</evidence>
<sequence>MFKIKNDELRRRYKERLSNARQTLLDQRRRVSSTGQNAPAPAQTDNIKHEILTKMQIDASVDLHETLDPDYLVQIMNEISEELRQEENLLLAEQEAYLNNQEIRQTMIAEATVCCPICLSHPLRQNKQVIFCACGMRIDCQVDHTTLQGFGESLNDCVNLHKYVLHW</sequence>
<dbReference type="Proteomes" id="UP000054560">
    <property type="component" value="Unassembled WGS sequence"/>
</dbReference>
<evidence type="ECO:0000256" key="2">
    <source>
        <dbReference type="ARBA" id="ARBA00022771"/>
    </source>
</evidence>
<evidence type="ECO:0000313" key="7">
    <source>
        <dbReference type="Proteomes" id="UP000054560"/>
    </source>
</evidence>
<protein>
    <recommendedName>
        <fullName evidence="5">RPA-interacting protein C-terminal domain-containing protein</fullName>
    </recommendedName>
</protein>
<dbReference type="GO" id="GO:0008270">
    <property type="term" value="F:zinc ion binding"/>
    <property type="evidence" value="ECO:0007669"/>
    <property type="project" value="UniProtKB-KW"/>
</dbReference>
<dbReference type="RefSeq" id="XP_014160700.1">
    <property type="nucleotide sequence ID" value="XM_014305225.1"/>
</dbReference>
<dbReference type="GeneID" id="25901564"/>
<dbReference type="AlphaFoldDB" id="A0A0L0GEU5"/>
<evidence type="ECO:0000313" key="6">
    <source>
        <dbReference type="EMBL" id="KNC86798.1"/>
    </source>
</evidence>
<dbReference type="GO" id="GO:0006606">
    <property type="term" value="P:protein import into nucleus"/>
    <property type="evidence" value="ECO:0007669"/>
    <property type="project" value="TreeGrafter"/>
</dbReference>
<feature type="domain" description="RPA-interacting protein C-terminal" evidence="5">
    <location>
        <begin position="114"/>
        <end position="162"/>
    </location>
</feature>
<dbReference type="OrthoDB" id="435311at2759"/>
<keyword evidence="2" id="KW-0863">Zinc-finger</keyword>
<dbReference type="EMBL" id="KQ241635">
    <property type="protein sequence ID" value="KNC86798.1"/>
    <property type="molecule type" value="Genomic_DNA"/>
</dbReference>
<dbReference type="PANTHER" id="PTHR31742">
    <property type="entry name" value="RPA-INTERACTING PROTEIN RPAIN"/>
    <property type="match status" value="1"/>
</dbReference>
<name>A0A0L0GEU5_9EUKA</name>
<dbReference type="PANTHER" id="PTHR31742:SF1">
    <property type="entry name" value="RPA-INTERACTING PROTEIN"/>
    <property type="match status" value="1"/>
</dbReference>
<dbReference type="STRING" id="667725.A0A0L0GEU5"/>
<dbReference type="InterPro" id="IPR028159">
    <property type="entry name" value="RPA_interact_C_dom"/>
</dbReference>
<gene>
    <name evidence="6" type="ORF">SARC_01060</name>
</gene>
<evidence type="ECO:0000256" key="1">
    <source>
        <dbReference type="ARBA" id="ARBA00022723"/>
    </source>
</evidence>